<dbReference type="KEGG" id="adl:AURDEDRAFT_131155"/>
<evidence type="ECO:0000313" key="1">
    <source>
        <dbReference type="EMBL" id="EJD34471.1"/>
    </source>
</evidence>
<accession>J0CVN9</accession>
<name>J0CVN9_AURST</name>
<proteinExistence type="predicted"/>
<reference evidence="2" key="1">
    <citation type="journal article" date="2012" name="Science">
        <title>The Paleozoic origin of enzymatic lignin decomposition reconstructed from 31 fungal genomes.</title>
        <authorList>
            <person name="Floudas D."/>
            <person name="Binder M."/>
            <person name="Riley R."/>
            <person name="Barry K."/>
            <person name="Blanchette R.A."/>
            <person name="Henrissat B."/>
            <person name="Martinez A.T."/>
            <person name="Otillar R."/>
            <person name="Spatafora J.W."/>
            <person name="Yadav J.S."/>
            <person name="Aerts A."/>
            <person name="Benoit I."/>
            <person name="Boyd A."/>
            <person name="Carlson A."/>
            <person name="Copeland A."/>
            <person name="Coutinho P.M."/>
            <person name="de Vries R.P."/>
            <person name="Ferreira P."/>
            <person name="Findley K."/>
            <person name="Foster B."/>
            <person name="Gaskell J."/>
            <person name="Glotzer D."/>
            <person name="Gorecki P."/>
            <person name="Heitman J."/>
            <person name="Hesse C."/>
            <person name="Hori C."/>
            <person name="Igarashi K."/>
            <person name="Jurgens J.A."/>
            <person name="Kallen N."/>
            <person name="Kersten P."/>
            <person name="Kohler A."/>
            <person name="Kuees U."/>
            <person name="Kumar T.K.A."/>
            <person name="Kuo A."/>
            <person name="LaButti K."/>
            <person name="Larrondo L.F."/>
            <person name="Lindquist E."/>
            <person name="Ling A."/>
            <person name="Lombard V."/>
            <person name="Lucas S."/>
            <person name="Lundell T."/>
            <person name="Martin R."/>
            <person name="McLaughlin D.J."/>
            <person name="Morgenstern I."/>
            <person name="Morin E."/>
            <person name="Murat C."/>
            <person name="Nagy L.G."/>
            <person name="Nolan M."/>
            <person name="Ohm R.A."/>
            <person name="Patyshakuliyeva A."/>
            <person name="Rokas A."/>
            <person name="Ruiz-Duenas F.J."/>
            <person name="Sabat G."/>
            <person name="Salamov A."/>
            <person name="Samejima M."/>
            <person name="Schmutz J."/>
            <person name="Slot J.C."/>
            <person name="St John F."/>
            <person name="Stenlid J."/>
            <person name="Sun H."/>
            <person name="Sun S."/>
            <person name="Syed K."/>
            <person name="Tsang A."/>
            <person name="Wiebenga A."/>
            <person name="Young D."/>
            <person name="Pisabarro A."/>
            <person name="Eastwood D.C."/>
            <person name="Martin F."/>
            <person name="Cullen D."/>
            <person name="Grigoriev I.V."/>
            <person name="Hibbett D.S."/>
        </authorList>
    </citation>
    <scope>NUCLEOTIDE SEQUENCE [LARGE SCALE GENOMIC DNA]</scope>
    <source>
        <strain evidence="2">TFB10046</strain>
    </source>
</reference>
<dbReference type="OrthoDB" id="2886770at2759"/>
<dbReference type="SUPFAM" id="SSF52047">
    <property type="entry name" value="RNI-like"/>
    <property type="match status" value="1"/>
</dbReference>
<dbReference type="Gene3D" id="3.80.10.10">
    <property type="entry name" value="Ribonuclease Inhibitor"/>
    <property type="match status" value="1"/>
</dbReference>
<dbReference type="Proteomes" id="UP000006514">
    <property type="component" value="Unassembled WGS sequence"/>
</dbReference>
<dbReference type="EMBL" id="JH687944">
    <property type="protein sequence ID" value="EJD34471.1"/>
    <property type="molecule type" value="Genomic_DNA"/>
</dbReference>
<gene>
    <name evidence="1" type="ORF">AURDEDRAFT_131155</name>
</gene>
<dbReference type="AlphaFoldDB" id="J0CVN9"/>
<sequence length="497" mass="55276">MNQLPLELWTKVMRYVLIPLWQLDPPSRDMLRVCSRWKGVIENTPSFWQHISLTTSTTAHIAKTHCARAGGMDLHIFLYSNSTVDSELLDILVAHAWHVKTLRLVLPSNAVRNLLVFPFSWPRLSSLDIKASGEPGADLSTSVKSSGAILSPLLTELHLTGNDINIAGISSIINLGRLTVLGLRSMIIHPADLEAILARCQSLRAMSLEYLVERPSAILHSDTPAGVMLVPSEVSLRDISTGLAAVVLRLLADNNLVKIHCQRLVGKDGLDRFLHILSSMSERAMEGLVATASDIALYSHYDHACGFFQQSSRDENLLIRADSFADTRFNLHLPRRFQLVVYAEDILLHNHLAWACVTRNLTTIHATTATVIDLLLCLSNSYGELDFHGLRQLFISESPFCEPNTDLDVDITRKFLLGCRTSRPIAVDLCAPGPDPLGALHNHRACTIRWFEACFGHLDSASVHEVRIFPPSLIGLIDVYQAWNIYRVPSPPQPSYI</sequence>
<dbReference type="InterPro" id="IPR032675">
    <property type="entry name" value="LRR_dom_sf"/>
</dbReference>
<protein>
    <recommendedName>
        <fullName evidence="3">F-box domain-containing protein</fullName>
    </recommendedName>
</protein>
<keyword evidence="2" id="KW-1185">Reference proteome</keyword>
<organism evidence="1 2">
    <name type="scientific">Auricularia subglabra (strain TFB-10046 / SS5)</name>
    <name type="common">White-rot fungus</name>
    <name type="synonym">Auricularia delicata (strain TFB10046)</name>
    <dbReference type="NCBI Taxonomy" id="717982"/>
    <lineage>
        <taxon>Eukaryota</taxon>
        <taxon>Fungi</taxon>
        <taxon>Dikarya</taxon>
        <taxon>Basidiomycota</taxon>
        <taxon>Agaricomycotina</taxon>
        <taxon>Agaricomycetes</taxon>
        <taxon>Auriculariales</taxon>
        <taxon>Auriculariaceae</taxon>
        <taxon>Auricularia</taxon>
    </lineage>
</organism>
<evidence type="ECO:0008006" key="3">
    <source>
        <dbReference type="Google" id="ProtNLM"/>
    </source>
</evidence>
<dbReference type="InParanoid" id="J0CVN9"/>
<evidence type="ECO:0000313" key="2">
    <source>
        <dbReference type="Proteomes" id="UP000006514"/>
    </source>
</evidence>